<evidence type="ECO:0008006" key="3">
    <source>
        <dbReference type="Google" id="ProtNLM"/>
    </source>
</evidence>
<reference evidence="1" key="2">
    <citation type="submission" date="2025-08" db="UniProtKB">
        <authorList>
            <consortium name="Ensembl"/>
        </authorList>
    </citation>
    <scope>IDENTIFICATION</scope>
</reference>
<name>A0A493TK94_ANAPP</name>
<dbReference type="STRING" id="8840.ENSAPLP00000026274"/>
<dbReference type="AlphaFoldDB" id="A0A493TK94"/>
<dbReference type="PANTHER" id="PTHR43329">
    <property type="entry name" value="EPOXIDE HYDROLASE"/>
    <property type="match status" value="1"/>
</dbReference>
<dbReference type="Proteomes" id="UP000016666">
    <property type="component" value="Unassembled WGS sequence"/>
</dbReference>
<dbReference type="SUPFAM" id="SSF53474">
    <property type="entry name" value="alpha/beta-Hydrolases"/>
    <property type="match status" value="1"/>
</dbReference>
<dbReference type="Gene3D" id="3.40.50.1820">
    <property type="entry name" value="alpha/beta hydrolase"/>
    <property type="match status" value="1"/>
</dbReference>
<dbReference type="Ensembl" id="ENSAPLT00000042632.1">
    <property type="protein sequence ID" value="ENSAPLP00000026274.1"/>
    <property type="gene ID" value="ENSAPLG00000022522.1"/>
</dbReference>
<reference evidence="2" key="1">
    <citation type="submission" date="2017-10" db="EMBL/GenBank/DDBJ databases">
        <title>A new Pekin duck reference genome.</title>
        <authorList>
            <person name="Hou Z.-C."/>
            <person name="Zhou Z.-K."/>
            <person name="Zhu F."/>
            <person name="Hou S.-S."/>
        </authorList>
    </citation>
    <scope>NUCLEOTIDE SEQUENCE [LARGE SCALE GENOMIC DNA]</scope>
</reference>
<reference evidence="1" key="3">
    <citation type="submission" date="2025-09" db="UniProtKB">
        <authorList>
            <consortium name="Ensembl"/>
        </authorList>
    </citation>
    <scope>IDENTIFICATION</scope>
</reference>
<proteinExistence type="predicted"/>
<keyword evidence="2" id="KW-1185">Reference proteome</keyword>
<accession>A0A493TK94</accession>
<protein>
    <recommendedName>
        <fullName evidence="3">AB hydrolase-1 domain-containing protein</fullName>
    </recommendedName>
</protein>
<evidence type="ECO:0000313" key="2">
    <source>
        <dbReference type="Proteomes" id="UP000016666"/>
    </source>
</evidence>
<dbReference type="InterPro" id="IPR029058">
    <property type="entry name" value="AB_hydrolase_fold"/>
</dbReference>
<dbReference type="GeneTree" id="ENSGT00940000156233"/>
<sequence length="323" mass="35537">MAMLLGATSHGHALGCHLPWPRHWVPSSPVAKPLGATSYCHALGCHHPLLCHWVPPPVTKSLGAISCGHALGCHLPWPRHWVPSPVAKPLGATSYCHALGCHLPWPCPWVPPPMAMSLGATSHGHALGYHLLWPCRWVPPLQPCPQTPVPHPVPLTPPLLSCPGTAGFSAWHPSQLLRSSYVFLFQLPLLPELLLSMADFELLKTTLTGSRTGIQNPARRLTEPELEAYLYSLSQPGGLTPPINYYRNMFGDAPVPRERPPCPVLLLWGAHDAFLDPRLAPCLRHRMAPTAHLHLVPNAGHWLPEDQPDTVNRLLWDFLRGTE</sequence>
<organism evidence="1 2">
    <name type="scientific">Anas platyrhynchos platyrhynchos</name>
    <name type="common">Northern mallard</name>
    <dbReference type="NCBI Taxonomy" id="8840"/>
    <lineage>
        <taxon>Eukaryota</taxon>
        <taxon>Metazoa</taxon>
        <taxon>Chordata</taxon>
        <taxon>Craniata</taxon>
        <taxon>Vertebrata</taxon>
        <taxon>Euteleostomi</taxon>
        <taxon>Archelosauria</taxon>
        <taxon>Archosauria</taxon>
        <taxon>Dinosauria</taxon>
        <taxon>Saurischia</taxon>
        <taxon>Theropoda</taxon>
        <taxon>Coelurosauria</taxon>
        <taxon>Aves</taxon>
        <taxon>Neognathae</taxon>
        <taxon>Galloanserae</taxon>
        <taxon>Anseriformes</taxon>
        <taxon>Anatidae</taxon>
        <taxon>Anatinae</taxon>
        <taxon>Anas</taxon>
    </lineage>
</organism>
<evidence type="ECO:0000313" key="1">
    <source>
        <dbReference type="Ensembl" id="ENSAPLP00000026274.1"/>
    </source>
</evidence>